<dbReference type="NCBIfam" id="NF037970">
    <property type="entry name" value="vanZ_1"/>
    <property type="match status" value="1"/>
</dbReference>
<dbReference type="PANTHER" id="PTHR28008:SF1">
    <property type="entry name" value="DOMAIN PROTEIN, PUTATIVE (AFU_ORTHOLOGUE AFUA_3G10980)-RELATED"/>
    <property type="match status" value="1"/>
</dbReference>
<dbReference type="RefSeq" id="WP_310470224.1">
    <property type="nucleotide sequence ID" value="NZ_CP136522.1"/>
</dbReference>
<feature type="transmembrane region" description="Helical" evidence="1">
    <location>
        <begin position="61"/>
        <end position="78"/>
    </location>
</feature>
<protein>
    <submittedName>
        <fullName evidence="3">VanZ family protein</fullName>
    </submittedName>
</protein>
<evidence type="ECO:0000259" key="2">
    <source>
        <dbReference type="Pfam" id="PF04892"/>
    </source>
</evidence>
<accession>A0ABZ0K256</accession>
<sequence>MINRRSIFKVALAITLMVVTYLVFSKPNYSVNTFAHFDKVGHLGSFFVLSYLTYFAFKPRWYVLAIVLTIYAIFIEMVQSQLSYRSASLADIIADMVGVLLFYFTQWLYRKYFIAAQCKRRHNAGRK</sequence>
<reference evidence="3 4" key="1">
    <citation type="submission" date="2023-10" db="EMBL/GenBank/DDBJ databases">
        <title>Complete genome sequence of Shewanella sp. DAU334.</title>
        <authorList>
            <person name="Lee Y.-S."/>
            <person name="Jeong H.-R."/>
            <person name="Hwang E.-J."/>
            <person name="Choi Y.-L."/>
            <person name="Kim G.-D."/>
        </authorList>
    </citation>
    <scope>NUCLEOTIDE SEQUENCE [LARGE SCALE GENOMIC DNA]</scope>
    <source>
        <strain evidence="3 4">DAU334</strain>
    </source>
</reference>
<dbReference type="Proteomes" id="UP001529491">
    <property type="component" value="Chromosome"/>
</dbReference>
<keyword evidence="1" id="KW-0472">Membrane</keyword>
<keyword evidence="4" id="KW-1185">Reference proteome</keyword>
<feature type="transmembrane region" description="Helical" evidence="1">
    <location>
        <begin position="36"/>
        <end position="54"/>
    </location>
</feature>
<keyword evidence="1" id="KW-0812">Transmembrane</keyword>
<dbReference type="EMBL" id="CP136522">
    <property type="protein sequence ID" value="WOT05958.1"/>
    <property type="molecule type" value="Genomic_DNA"/>
</dbReference>
<proteinExistence type="predicted"/>
<gene>
    <name evidence="3" type="ORF">RGE70_03855</name>
</gene>
<dbReference type="Pfam" id="PF04892">
    <property type="entry name" value="VanZ"/>
    <property type="match status" value="1"/>
</dbReference>
<keyword evidence="1" id="KW-1133">Transmembrane helix</keyword>
<evidence type="ECO:0000313" key="4">
    <source>
        <dbReference type="Proteomes" id="UP001529491"/>
    </source>
</evidence>
<evidence type="ECO:0000313" key="3">
    <source>
        <dbReference type="EMBL" id="WOT05958.1"/>
    </source>
</evidence>
<dbReference type="PANTHER" id="PTHR28008">
    <property type="entry name" value="DOMAIN PROTEIN, PUTATIVE (AFU_ORTHOLOGUE AFUA_3G10980)-RELATED"/>
    <property type="match status" value="1"/>
</dbReference>
<name>A0ABZ0K256_9GAMM</name>
<dbReference type="InterPro" id="IPR006976">
    <property type="entry name" value="VanZ-like"/>
</dbReference>
<feature type="transmembrane region" description="Helical" evidence="1">
    <location>
        <begin position="84"/>
        <end position="104"/>
    </location>
</feature>
<feature type="domain" description="VanZ-like" evidence="2">
    <location>
        <begin position="30"/>
        <end position="107"/>
    </location>
</feature>
<organism evidence="3 4">
    <name type="scientific">Shewanella youngdeokensis</name>
    <dbReference type="NCBI Taxonomy" id="2999068"/>
    <lineage>
        <taxon>Bacteria</taxon>
        <taxon>Pseudomonadati</taxon>
        <taxon>Pseudomonadota</taxon>
        <taxon>Gammaproteobacteria</taxon>
        <taxon>Alteromonadales</taxon>
        <taxon>Shewanellaceae</taxon>
        <taxon>Shewanella</taxon>
    </lineage>
</organism>
<feature type="transmembrane region" description="Helical" evidence="1">
    <location>
        <begin position="7"/>
        <end position="24"/>
    </location>
</feature>
<evidence type="ECO:0000256" key="1">
    <source>
        <dbReference type="SAM" id="Phobius"/>
    </source>
</evidence>